<evidence type="ECO:0000313" key="2">
    <source>
        <dbReference type="Proteomes" id="UP000784294"/>
    </source>
</evidence>
<dbReference type="EMBL" id="CAAALY010024370">
    <property type="protein sequence ID" value="VEL15372.1"/>
    <property type="molecule type" value="Genomic_DNA"/>
</dbReference>
<dbReference type="Proteomes" id="UP000784294">
    <property type="component" value="Unassembled WGS sequence"/>
</dbReference>
<sequence>MFRLDSKLVGYSLFSNLTGFLASPNYWISSLYMPKSEGHWAGELFTDWLNHHGGRGGKTPNVPIAVWLGAYNRLSFDWLTASRPIGSTPYGIGESAVESWFIDPVCITARQQWRQANHCLDSSIASILRLVTPYMRSAVLQGIDPCFHRYQIPWTSKIRNSELTSNMTVMTVGYEMDFHDESMKLRKSDSNLAPFQPRRGFVLAKAVEGKKTEPWRVSYLNFQQHDNDAVKTINNEFTDMCRQDLPTEAIRSRTNRPPTCEPYFDYRELQLYFAISLLSVTVDSLLSGYLNCLRVRNLSDILHDSDLNMEYQQFSYHFT</sequence>
<proteinExistence type="predicted"/>
<evidence type="ECO:0000313" key="1">
    <source>
        <dbReference type="EMBL" id="VEL15372.1"/>
    </source>
</evidence>
<comment type="caution">
    <text evidence="1">The sequence shown here is derived from an EMBL/GenBank/DDBJ whole genome shotgun (WGS) entry which is preliminary data.</text>
</comment>
<name>A0A3S5CES5_9PLAT</name>
<accession>A0A3S5CES5</accession>
<gene>
    <name evidence="1" type="ORF">PXEA_LOCUS8812</name>
</gene>
<protein>
    <submittedName>
        <fullName evidence="1">Uncharacterized protein</fullName>
    </submittedName>
</protein>
<dbReference type="AlphaFoldDB" id="A0A3S5CES5"/>
<keyword evidence="2" id="KW-1185">Reference proteome</keyword>
<organism evidence="1 2">
    <name type="scientific">Protopolystoma xenopodis</name>
    <dbReference type="NCBI Taxonomy" id="117903"/>
    <lineage>
        <taxon>Eukaryota</taxon>
        <taxon>Metazoa</taxon>
        <taxon>Spiralia</taxon>
        <taxon>Lophotrochozoa</taxon>
        <taxon>Platyhelminthes</taxon>
        <taxon>Monogenea</taxon>
        <taxon>Polyopisthocotylea</taxon>
        <taxon>Polystomatidea</taxon>
        <taxon>Polystomatidae</taxon>
        <taxon>Protopolystoma</taxon>
    </lineage>
</organism>
<reference evidence="1" key="1">
    <citation type="submission" date="2018-11" db="EMBL/GenBank/DDBJ databases">
        <authorList>
            <consortium name="Pathogen Informatics"/>
        </authorList>
    </citation>
    <scope>NUCLEOTIDE SEQUENCE</scope>
</reference>